<gene>
    <name evidence="2" type="ORF">ABC228_10505</name>
</gene>
<dbReference type="Proteomes" id="UP001444625">
    <property type="component" value="Unassembled WGS sequence"/>
</dbReference>
<reference evidence="2 3" key="1">
    <citation type="submission" date="2024-05" db="EMBL/GenBank/DDBJ databases">
        <authorList>
            <person name="Haq I."/>
            <person name="Ullah Z."/>
            <person name="Ahmad R."/>
            <person name="Li M."/>
            <person name="Tong Y."/>
        </authorList>
    </citation>
    <scope>NUCLEOTIDE SEQUENCE [LARGE SCALE GENOMIC DNA]</scope>
    <source>
        <strain evidence="2 3">16A2E</strain>
    </source>
</reference>
<evidence type="ECO:0000313" key="2">
    <source>
        <dbReference type="EMBL" id="MEN2767619.1"/>
    </source>
</evidence>
<proteinExistence type="predicted"/>
<comment type="caution">
    <text evidence="2">The sequence shown here is derived from an EMBL/GenBank/DDBJ whole genome shotgun (WGS) entry which is preliminary data.</text>
</comment>
<evidence type="ECO:0000313" key="3">
    <source>
        <dbReference type="Proteomes" id="UP001444625"/>
    </source>
</evidence>
<dbReference type="EMBL" id="JBDIML010000003">
    <property type="protein sequence ID" value="MEN2767619.1"/>
    <property type="molecule type" value="Genomic_DNA"/>
</dbReference>
<sequence length="70" mass="8316">MSENKRVIRVKDLVIQADNVFIEPAKRRDPFFGGFRRNVDDQVESANRESESREHHDDRDDNDRGPFSWI</sequence>
<keyword evidence="3" id="KW-1185">Reference proteome</keyword>
<feature type="compositionally biased region" description="Basic and acidic residues" evidence="1">
    <location>
        <begin position="46"/>
        <end position="64"/>
    </location>
</feature>
<accession>A0ABU9XH57</accession>
<organism evidence="2 3">
    <name type="scientific">Ornithinibacillus xuwenensis</name>
    <dbReference type="NCBI Taxonomy" id="3144668"/>
    <lineage>
        <taxon>Bacteria</taxon>
        <taxon>Bacillati</taxon>
        <taxon>Bacillota</taxon>
        <taxon>Bacilli</taxon>
        <taxon>Bacillales</taxon>
        <taxon>Bacillaceae</taxon>
        <taxon>Ornithinibacillus</taxon>
    </lineage>
</organism>
<feature type="region of interest" description="Disordered" evidence="1">
    <location>
        <begin position="29"/>
        <end position="70"/>
    </location>
</feature>
<protein>
    <submittedName>
        <fullName evidence="2">Uncharacterized protein</fullName>
    </submittedName>
</protein>
<dbReference type="RefSeq" id="WP_345825088.1">
    <property type="nucleotide sequence ID" value="NZ_JBDIML010000003.1"/>
</dbReference>
<evidence type="ECO:0000256" key="1">
    <source>
        <dbReference type="SAM" id="MobiDB-lite"/>
    </source>
</evidence>
<name>A0ABU9XH57_9BACI</name>